<dbReference type="PANTHER" id="PTHR38451:SF1">
    <property type="entry name" value="TRNA (ADENINE(22)-N(1))-METHYLTRANSFERASE"/>
    <property type="match status" value="1"/>
</dbReference>
<dbReference type="Proteomes" id="UP000261212">
    <property type="component" value="Unassembled WGS sequence"/>
</dbReference>
<keyword evidence="1" id="KW-0489">Methyltransferase</keyword>
<sequence length="240" mass="28001">MVNLDIRLKAVYDLAEKCDTFLDIGSDHGYLPLHLIKNNIINKAVVSDINEGPLFNAKENFELYKMRDKAKFILTGGLRDIDTRDIDAVSICGMGGELIISILEEDKTKAKGFDYLILQPMNSVNLVRKYLYENGYTIVKEDLVKDRHHFYNILKVIPKKDIREFDEIFFDLGYDLFKEGNENFIDFINYKIRVNKKIIENCKSQNSENAKRAMEKAVDYINRLEGVKKDYESKRCNRVY</sequence>
<reference evidence="1 2" key="1">
    <citation type="submission" date="2018-08" db="EMBL/GenBank/DDBJ databases">
        <title>A genome reference for cultivated species of the human gut microbiota.</title>
        <authorList>
            <person name="Zou Y."/>
            <person name="Xue W."/>
            <person name="Luo G."/>
        </authorList>
    </citation>
    <scope>NUCLEOTIDE SEQUENCE [LARGE SCALE GENOMIC DNA]</scope>
    <source>
        <strain evidence="1 2">AM25-6</strain>
    </source>
</reference>
<dbReference type="SUPFAM" id="SSF53335">
    <property type="entry name" value="S-adenosyl-L-methionine-dependent methyltransferases"/>
    <property type="match status" value="1"/>
</dbReference>
<dbReference type="GO" id="GO:0160105">
    <property type="term" value="F:tRNA (adenine(22)-N1)-methyltransferase activity"/>
    <property type="evidence" value="ECO:0007669"/>
    <property type="project" value="InterPro"/>
</dbReference>
<dbReference type="GO" id="GO:0032259">
    <property type="term" value="P:methylation"/>
    <property type="evidence" value="ECO:0007669"/>
    <property type="project" value="UniProtKB-KW"/>
</dbReference>
<dbReference type="AlphaFoldDB" id="A0A3E3DYX5"/>
<dbReference type="Pfam" id="PF12847">
    <property type="entry name" value="Methyltransf_18"/>
    <property type="match status" value="1"/>
</dbReference>
<accession>A0A3E3DYX5</accession>
<comment type="caution">
    <text evidence="1">The sequence shown here is derived from an EMBL/GenBank/DDBJ whole genome shotgun (WGS) entry which is preliminary data.</text>
</comment>
<dbReference type="EMBL" id="QUSM01000003">
    <property type="protein sequence ID" value="RGD74487.1"/>
    <property type="molecule type" value="Genomic_DNA"/>
</dbReference>
<dbReference type="RefSeq" id="WP_117532198.1">
    <property type="nucleotide sequence ID" value="NZ_QUSM01000003.1"/>
</dbReference>
<dbReference type="InterPro" id="IPR029063">
    <property type="entry name" value="SAM-dependent_MTases_sf"/>
</dbReference>
<evidence type="ECO:0000313" key="1">
    <source>
        <dbReference type="EMBL" id="RGD74487.1"/>
    </source>
</evidence>
<dbReference type="InterPro" id="IPR006901">
    <property type="entry name" value="TrmK"/>
</dbReference>
<dbReference type="Gene3D" id="3.40.50.150">
    <property type="entry name" value="Vaccinia Virus protein VP39"/>
    <property type="match status" value="1"/>
</dbReference>
<proteinExistence type="predicted"/>
<evidence type="ECO:0000313" key="2">
    <source>
        <dbReference type="Proteomes" id="UP000261212"/>
    </source>
</evidence>
<keyword evidence="1" id="KW-0808">Transferase</keyword>
<protein>
    <submittedName>
        <fullName evidence="1">SAM-dependent methyltransferase</fullName>
    </submittedName>
</protein>
<name>A0A3E3DYX5_9FIRM</name>
<dbReference type="PIRSF" id="PIRSF018637">
    <property type="entry name" value="TrmK"/>
    <property type="match status" value="1"/>
</dbReference>
<dbReference type="PANTHER" id="PTHR38451">
    <property type="entry name" value="TRNA (ADENINE(22)-N(1))-METHYLTRANSFERASE"/>
    <property type="match status" value="1"/>
</dbReference>
<organism evidence="1 2">
    <name type="scientific">Anaerofustis stercorihominis</name>
    <dbReference type="NCBI Taxonomy" id="214853"/>
    <lineage>
        <taxon>Bacteria</taxon>
        <taxon>Bacillati</taxon>
        <taxon>Bacillota</taxon>
        <taxon>Clostridia</taxon>
        <taxon>Eubacteriales</taxon>
        <taxon>Eubacteriaceae</taxon>
        <taxon>Anaerofustis</taxon>
    </lineage>
</organism>
<gene>
    <name evidence="1" type="ORF">DW687_06915</name>
</gene>